<dbReference type="InterPro" id="IPR036869">
    <property type="entry name" value="J_dom_sf"/>
</dbReference>
<comment type="caution">
    <text evidence="2">The sequence shown here is derived from an EMBL/GenBank/DDBJ whole genome shotgun (WGS) entry which is preliminary data.</text>
</comment>
<dbReference type="OrthoDB" id="552049at2759"/>
<name>A0A834TH99_9FABA</name>
<dbReference type="EMBL" id="JAAIUW010000008">
    <property type="protein sequence ID" value="KAF7820885.1"/>
    <property type="molecule type" value="Genomic_DNA"/>
</dbReference>
<evidence type="ECO:0000256" key="1">
    <source>
        <dbReference type="SAM" id="Phobius"/>
    </source>
</evidence>
<dbReference type="CDD" id="cd06257">
    <property type="entry name" value="DnaJ"/>
    <property type="match status" value="1"/>
</dbReference>
<dbReference type="SUPFAM" id="SSF46565">
    <property type="entry name" value="Chaperone J-domain"/>
    <property type="match status" value="1"/>
</dbReference>
<dbReference type="AlphaFoldDB" id="A0A834TH99"/>
<proteinExistence type="predicted"/>
<organism evidence="2 3">
    <name type="scientific">Senna tora</name>
    <dbReference type="NCBI Taxonomy" id="362788"/>
    <lineage>
        <taxon>Eukaryota</taxon>
        <taxon>Viridiplantae</taxon>
        <taxon>Streptophyta</taxon>
        <taxon>Embryophyta</taxon>
        <taxon>Tracheophyta</taxon>
        <taxon>Spermatophyta</taxon>
        <taxon>Magnoliopsida</taxon>
        <taxon>eudicotyledons</taxon>
        <taxon>Gunneridae</taxon>
        <taxon>Pentapetalae</taxon>
        <taxon>rosids</taxon>
        <taxon>fabids</taxon>
        <taxon>Fabales</taxon>
        <taxon>Fabaceae</taxon>
        <taxon>Caesalpinioideae</taxon>
        <taxon>Cassia clade</taxon>
        <taxon>Senna</taxon>
    </lineage>
</organism>
<evidence type="ECO:0000313" key="3">
    <source>
        <dbReference type="Proteomes" id="UP000634136"/>
    </source>
</evidence>
<gene>
    <name evidence="2" type="ORF">G2W53_026340</name>
</gene>
<sequence length="86" mass="9895">MVASDSDGNERCYGGELISVVLLVIRLSSPLWMKFKRRERTHRRVNNRVKVMCSSYVIDPYKTLRIQPSASESEVKKGLRQLALQV</sequence>
<feature type="transmembrane region" description="Helical" evidence="1">
    <location>
        <begin position="17"/>
        <end position="35"/>
    </location>
</feature>
<dbReference type="InterPro" id="IPR001623">
    <property type="entry name" value="DnaJ_domain"/>
</dbReference>
<reference evidence="2" key="1">
    <citation type="submission" date="2020-09" db="EMBL/GenBank/DDBJ databases">
        <title>Genome-Enabled Discovery of Anthraquinone Biosynthesis in Senna tora.</title>
        <authorList>
            <person name="Kang S.-H."/>
            <person name="Pandey R.P."/>
            <person name="Lee C.-M."/>
            <person name="Sim J.-S."/>
            <person name="Jeong J.-T."/>
            <person name="Choi B.-S."/>
            <person name="Jung M."/>
            <person name="Ginzburg D."/>
            <person name="Zhao K."/>
            <person name="Won S.Y."/>
            <person name="Oh T.-J."/>
            <person name="Yu Y."/>
            <person name="Kim N.-H."/>
            <person name="Lee O.R."/>
            <person name="Lee T.-H."/>
            <person name="Bashyal P."/>
            <person name="Kim T.-S."/>
            <person name="Lee W.-H."/>
            <person name="Kawkins C."/>
            <person name="Kim C.-K."/>
            <person name="Kim J.S."/>
            <person name="Ahn B.O."/>
            <person name="Rhee S.Y."/>
            <person name="Sohng J.K."/>
        </authorList>
    </citation>
    <scope>NUCLEOTIDE SEQUENCE</scope>
    <source>
        <tissue evidence="2">Leaf</tissue>
    </source>
</reference>
<keyword evidence="1" id="KW-0472">Membrane</keyword>
<dbReference type="Proteomes" id="UP000634136">
    <property type="component" value="Unassembled WGS sequence"/>
</dbReference>
<protein>
    <submittedName>
        <fullName evidence="2">Chaperone protein dnaJ 8, chloroplastic-like</fullName>
    </submittedName>
</protein>
<accession>A0A834TH99</accession>
<keyword evidence="1" id="KW-0812">Transmembrane</keyword>
<keyword evidence="3" id="KW-1185">Reference proteome</keyword>
<keyword evidence="1" id="KW-1133">Transmembrane helix</keyword>
<evidence type="ECO:0000313" key="2">
    <source>
        <dbReference type="EMBL" id="KAF7820885.1"/>
    </source>
</evidence>